<sequence>MAKKVTVTLIDDVDQEASADETVEFGLDGVQYEIDLSSENAAKLREQLDVWVSHARKVSSRKRGKTVAAPAATKSRVSVDREQSAAIREWARKNNKKVSARGRISAEIIDAYNKAN</sequence>
<evidence type="ECO:0000313" key="6">
    <source>
        <dbReference type="EMBL" id="WLF48108.1"/>
    </source>
</evidence>
<protein>
    <submittedName>
        <fullName evidence="4">LSR2 protein</fullName>
    </submittedName>
    <submittedName>
        <fullName evidence="5">Lsr2 family protein</fullName>
    </submittedName>
</protein>
<dbReference type="RefSeq" id="WP_005262159.1">
    <property type="nucleotide sequence ID" value="NZ_CAJUXZ010000001.1"/>
</dbReference>
<dbReference type="AlphaFoldDB" id="A0A1B1JYL8"/>
<evidence type="ECO:0000313" key="8">
    <source>
        <dbReference type="Proteomes" id="UP001066327"/>
    </source>
</evidence>
<gene>
    <name evidence="5" type="ORF">O4328_36020</name>
    <name evidence="6" type="ORF">Q5707_03650</name>
    <name evidence="4" type="ORF">R1CP_03550</name>
</gene>
<proteinExistence type="predicted"/>
<evidence type="ECO:0000256" key="1">
    <source>
        <dbReference type="ARBA" id="ARBA00023125"/>
    </source>
</evidence>
<evidence type="ECO:0000259" key="3">
    <source>
        <dbReference type="Pfam" id="PF23359"/>
    </source>
</evidence>
<dbReference type="Proteomes" id="UP000186108">
    <property type="component" value="Chromosome"/>
</dbReference>
<evidence type="ECO:0000313" key="4">
    <source>
        <dbReference type="EMBL" id="ANS25447.1"/>
    </source>
</evidence>
<feature type="domain" description="Lsr2 DNA-binding" evidence="3">
    <location>
        <begin position="80"/>
        <end position="115"/>
    </location>
</feature>
<evidence type="ECO:0000313" key="5">
    <source>
        <dbReference type="EMBL" id="MCZ4588999.1"/>
    </source>
</evidence>
<dbReference type="Gene3D" id="4.10.320.10">
    <property type="entry name" value="E3-binding domain"/>
    <property type="match status" value="1"/>
</dbReference>
<dbReference type="PATRIC" id="fig|37919.13.peg.712"/>
<dbReference type="EMBL" id="CP009111">
    <property type="protein sequence ID" value="ANS25447.1"/>
    <property type="molecule type" value="Genomic_DNA"/>
</dbReference>
<reference evidence="6" key="3">
    <citation type="submission" date="2023-07" db="EMBL/GenBank/DDBJ databases">
        <title>Genomic analysis of Rhodococcus opacus VOC-14 with glycol ethers degradation activity.</title>
        <authorList>
            <person name="Narkevich D.A."/>
            <person name="Hlushen A.M."/>
            <person name="Akhremchuk A.E."/>
            <person name="Sikolenko M.A."/>
            <person name="Valentovich L.N."/>
        </authorList>
    </citation>
    <scope>NUCLEOTIDE SEQUENCE</scope>
    <source>
        <strain evidence="6">VOC-14</strain>
    </source>
</reference>
<organism evidence="4 7">
    <name type="scientific">Rhodococcus opacus</name>
    <name type="common">Nocardia opaca</name>
    <dbReference type="NCBI Taxonomy" id="37919"/>
    <lineage>
        <taxon>Bacteria</taxon>
        <taxon>Bacillati</taxon>
        <taxon>Actinomycetota</taxon>
        <taxon>Actinomycetes</taxon>
        <taxon>Mycobacteriales</taxon>
        <taxon>Nocardiaceae</taxon>
        <taxon>Rhodococcus</taxon>
    </lineage>
</organism>
<reference evidence="5" key="2">
    <citation type="submission" date="2022-12" db="EMBL/GenBank/DDBJ databases">
        <authorList>
            <person name="Krivoruchko A.V."/>
            <person name="Elkin A."/>
        </authorList>
    </citation>
    <scope>NUCLEOTIDE SEQUENCE</scope>
    <source>
        <strain evidence="5">IEGM 249</strain>
    </source>
</reference>
<reference evidence="4 7" key="1">
    <citation type="submission" date="2014-07" db="EMBL/GenBank/DDBJ databases">
        <authorList>
            <person name="Zhang J.E."/>
            <person name="Yang H."/>
            <person name="Guo J."/>
            <person name="Deng Z."/>
            <person name="Luo H."/>
            <person name="Luo M."/>
            <person name="Zhao B."/>
        </authorList>
    </citation>
    <scope>NUCLEOTIDE SEQUENCE [LARGE SCALE GENOMIC DNA]</scope>
    <source>
        <strain evidence="4 7">1CP</strain>
    </source>
</reference>
<dbReference type="InterPro" id="IPR042261">
    <property type="entry name" value="Lsr2-like_dimerization"/>
</dbReference>
<evidence type="ECO:0000259" key="2">
    <source>
        <dbReference type="Pfam" id="PF11774"/>
    </source>
</evidence>
<dbReference type="Proteomes" id="UP001231166">
    <property type="component" value="Chromosome"/>
</dbReference>
<dbReference type="Gene3D" id="3.30.60.230">
    <property type="entry name" value="Lsr2, dimerization domain"/>
    <property type="match status" value="1"/>
</dbReference>
<dbReference type="InterPro" id="IPR055370">
    <property type="entry name" value="Lsr2_DNA-bd"/>
</dbReference>
<name>A0A1B1JYL8_RHOOP</name>
<dbReference type="GO" id="GO:0003677">
    <property type="term" value="F:DNA binding"/>
    <property type="evidence" value="ECO:0007669"/>
    <property type="project" value="UniProtKB-KW"/>
</dbReference>
<dbReference type="InterPro" id="IPR036625">
    <property type="entry name" value="E3-bd_dom_sf"/>
</dbReference>
<dbReference type="Pfam" id="PF11774">
    <property type="entry name" value="Lsr2"/>
    <property type="match status" value="1"/>
</dbReference>
<keyword evidence="8" id="KW-1185">Reference proteome</keyword>
<keyword evidence="1" id="KW-0238">DNA-binding</keyword>
<dbReference type="EMBL" id="JAPWIS010000027">
    <property type="protein sequence ID" value="MCZ4588999.1"/>
    <property type="molecule type" value="Genomic_DNA"/>
</dbReference>
<dbReference type="GO" id="GO:0016746">
    <property type="term" value="F:acyltransferase activity"/>
    <property type="evidence" value="ECO:0007669"/>
    <property type="project" value="InterPro"/>
</dbReference>
<evidence type="ECO:0000313" key="7">
    <source>
        <dbReference type="Proteomes" id="UP000186108"/>
    </source>
</evidence>
<dbReference type="InterPro" id="IPR024412">
    <property type="entry name" value="Lsr2_dim_dom"/>
</dbReference>
<dbReference type="Proteomes" id="UP001066327">
    <property type="component" value="Unassembled WGS sequence"/>
</dbReference>
<feature type="domain" description="Lsr2 dimerization" evidence="2">
    <location>
        <begin position="1"/>
        <end position="58"/>
    </location>
</feature>
<dbReference type="EMBL" id="CP130953">
    <property type="protein sequence ID" value="WLF48108.1"/>
    <property type="molecule type" value="Genomic_DNA"/>
</dbReference>
<dbReference type="Pfam" id="PF23359">
    <property type="entry name" value="Lsr2_DNA-bd"/>
    <property type="match status" value="1"/>
</dbReference>
<accession>A0A1B1JYL8</accession>